<dbReference type="GO" id="GO:0005886">
    <property type="term" value="C:plasma membrane"/>
    <property type="evidence" value="ECO:0007669"/>
    <property type="project" value="UniProtKB-SubCell"/>
</dbReference>
<dbReference type="OrthoDB" id="9797852at2"/>
<feature type="transmembrane region" description="Helical" evidence="12">
    <location>
        <begin position="357"/>
        <end position="376"/>
    </location>
</feature>
<keyword evidence="7" id="KW-0653">Protein transport</keyword>
<dbReference type="GO" id="GO:0055085">
    <property type="term" value="P:transmembrane transport"/>
    <property type="evidence" value="ECO:0007669"/>
    <property type="project" value="InterPro"/>
</dbReference>
<accession>A0A518D2G5</accession>
<evidence type="ECO:0000256" key="9">
    <source>
        <dbReference type="ARBA" id="ARBA00023136"/>
    </source>
</evidence>
<dbReference type="Pfam" id="PF00528">
    <property type="entry name" value="BPD_transp_1"/>
    <property type="match status" value="1"/>
</dbReference>
<proteinExistence type="inferred from homology"/>
<sequence length="501" mass="55594">MSENFTTTAASTAQDEAADAESARLEKLMEEAEAFKGESLWQDAWRRLRRNRSAYVSLLFLAAFGLMSFFAPLLPLASPSQLNLQIEPRAPLWPWEANPRVDRAAPDDVDTEAFTEFGMGATRSFGSLFDDGWQHRTYVDVTLPSDPPAARPQVVEGDPQVLDWIESATGREPVVYEKPGNVPGTRIQRYAVVHRFFDAPRNKGETGLRGVLEERLADGRSMLPAGAELLDVQYRAGLWTDLPFFDRWMLRVREAIFGTWQVGPLLGTDSKGRDVLSRIVWGSRISIQVSLIASLVSLILGVTYGATAGFLGGRVDNLMMRIVDVLYSIPFIFVVIFLITFLNAHRETLEGYGINRMTVFYLVIGAIYWLTMSRVVRGQVLSLKNQEFVEAARVVGASSARIIFVHIVPNVLSVVIVYLTLTIPQVMLFEAFLSFLGLGVESPRVSWGLLAVDGSEAISSIKTFWWLVIYPAAAMAATLLALNILGDGLRDALDPKLRGKD</sequence>
<evidence type="ECO:0000256" key="5">
    <source>
        <dbReference type="ARBA" id="ARBA00022692"/>
    </source>
</evidence>
<keyword evidence="5 12" id="KW-0812">Transmembrane</keyword>
<dbReference type="RefSeq" id="WP_145189442.1">
    <property type="nucleotide sequence ID" value="NZ_CP036290.1"/>
</dbReference>
<gene>
    <name evidence="15" type="primary">oppC_2</name>
    <name evidence="15" type="ORF">Pla163_28010</name>
</gene>
<evidence type="ECO:0000256" key="7">
    <source>
        <dbReference type="ARBA" id="ARBA00022927"/>
    </source>
</evidence>
<feature type="transmembrane region" description="Helical" evidence="12">
    <location>
        <begin position="54"/>
        <end position="74"/>
    </location>
</feature>
<feature type="region of interest" description="Disordered" evidence="13">
    <location>
        <begin position="1"/>
        <end position="20"/>
    </location>
</feature>
<dbReference type="PROSITE" id="PS50928">
    <property type="entry name" value="ABC_TM1"/>
    <property type="match status" value="1"/>
</dbReference>
<keyword evidence="2 12" id="KW-0813">Transport</keyword>
<dbReference type="AlphaFoldDB" id="A0A518D2G5"/>
<comment type="subcellular location">
    <subcellularLocation>
        <location evidence="1">Cell inner membrane</location>
        <topology evidence="1">Multi-pass membrane protein</topology>
    </subcellularLocation>
    <subcellularLocation>
        <location evidence="12">Cell membrane</location>
        <topology evidence="12">Multi-pass membrane protein</topology>
    </subcellularLocation>
</comment>
<evidence type="ECO:0000256" key="4">
    <source>
        <dbReference type="ARBA" id="ARBA00022519"/>
    </source>
</evidence>
<evidence type="ECO:0000313" key="16">
    <source>
        <dbReference type="Proteomes" id="UP000319342"/>
    </source>
</evidence>
<comment type="similarity">
    <text evidence="10">Belongs to the binding-protein-dependent transport system permease family. OppBC subfamily.</text>
</comment>
<feature type="transmembrane region" description="Helical" evidence="12">
    <location>
        <begin position="464"/>
        <end position="485"/>
    </location>
</feature>
<keyword evidence="6" id="KW-0571">Peptide transport</keyword>
<evidence type="ECO:0000256" key="6">
    <source>
        <dbReference type="ARBA" id="ARBA00022856"/>
    </source>
</evidence>
<keyword evidence="8 12" id="KW-1133">Transmembrane helix</keyword>
<evidence type="ECO:0000259" key="14">
    <source>
        <dbReference type="PROSITE" id="PS50928"/>
    </source>
</evidence>
<keyword evidence="9 12" id="KW-0472">Membrane</keyword>
<dbReference type="InterPro" id="IPR050366">
    <property type="entry name" value="BP-dependent_transpt_permease"/>
</dbReference>
<dbReference type="CDD" id="cd06261">
    <property type="entry name" value="TM_PBP2"/>
    <property type="match status" value="1"/>
</dbReference>
<dbReference type="EMBL" id="CP036290">
    <property type="protein sequence ID" value="QDU85668.1"/>
    <property type="molecule type" value="Genomic_DNA"/>
</dbReference>
<dbReference type="PANTHER" id="PTHR43386">
    <property type="entry name" value="OLIGOPEPTIDE TRANSPORT SYSTEM PERMEASE PROTEIN APPC"/>
    <property type="match status" value="1"/>
</dbReference>
<feature type="domain" description="ABC transmembrane type-1" evidence="14">
    <location>
        <begin position="283"/>
        <end position="486"/>
    </location>
</feature>
<evidence type="ECO:0000256" key="13">
    <source>
        <dbReference type="SAM" id="MobiDB-lite"/>
    </source>
</evidence>
<evidence type="ECO:0000313" key="15">
    <source>
        <dbReference type="EMBL" id="QDU85668.1"/>
    </source>
</evidence>
<evidence type="ECO:0000256" key="11">
    <source>
        <dbReference type="ARBA" id="ARBA00072251"/>
    </source>
</evidence>
<feature type="compositionally biased region" description="Low complexity" evidence="13">
    <location>
        <begin position="1"/>
        <end position="15"/>
    </location>
</feature>
<dbReference type="SUPFAM" id="SSF161098">
    <property type="entry name" value="MetI-like"/>
    <property type="match status" value="1"/>
</dbReference>
<dbReference type="InterPro" id="IPR035906">
    <property type="entry name" value="MetI-like_sf"/>
</dbReference>
<dbReference type="InterPro" id="IPR025966">
    <property type="entry name" value="OppC_N"/>
</dbReference>
<evidence type="ECO:0000256" key="10">
    <source>
        <dbReference type="ARBA" id="ARBA00024202"/>
    </source>
</evidence>
<keyword evidence="16" id="KW-1185">Reference proteome</keyword>
<dbReference type="GO" id="GO:0015031">
    <property type="term" value="P:protein transport"/>
    <property type="evidence" value="ECO:0007669"/>
    <property type="project" value="UniProtKB-KW"/>
</dbReference>
<reference evidence="15 16" key="1">
    <citation type="submission" date="2019-02" db="EMBL/GenBank/DDBJ databases">
        <title>Deep-cultivation of Planctomycetes and their phenomic and genomic characterization uncovers novel biology.</title>
        <authorList>
            <person name="Wiegand S."/>
            <person name="Jogler M."/>
            <person name="Boedeker C."/>
            <person name="Pinto D."/>
            <person name="Vollmers J."/>
            <person name="Rivas-Marin E."/>
            <person name="Kohn T."/>
            <person name="Peeters S.H."/>
            <person name="Heuer A."/>
            <person name="Rast P."/>
            <person name="Oberbeckmann S."/>
            <person name="Bunk B."/>
            <person name="Jeske O."/>
            <person name="Meyerdierks A."/>
            <person name="Storesund J.E."/>
            <person name="Kallscheuer N."/>
            <person name="Luecker S."/>
            <person name="Lage O.M."/>
            <person name="Pohl T."/>
            <person name="Merkel B.J."/>
            <person name="Hornburger P."/>
            <person name="Mueller R.-W."/>
            <person name="Bruemmer F."/>
            <person name="Labrenz M."/>
            <person name="Spormann A.M."/>
            <person name="Op den Camp H."/>
            <person name="Overmann J."/>
            <person name="Amann R."/>
            <person name="Jetten M.S.M."/>
            <person name="Mascher T."/>
            <person name="Medema M.H."/>
            <person name="Devos D.P."/>
            <person name="Kaster A.-K."/>
            <person name="Ovreas L."/>
            <person name="Rohde M."/>
            <person name="Galperin M.Y."/>
            <person name="Jogler C."/>
        </authorList>
    </citation>
    <scope>NUCLEOTIDE SEQUENCE [LARGE SCALE GENOMIC DNA]</scope>
    <source>
        <strain evidence="15 16">Pla163</strain>
    </source>
</reference>
<dbReference type="GO" id="GO:0015833">
    <property type="term" value="P:peptide transport"/>
    <property type="evidence" value="ECO:0007669"/>
    <property type="project" value="UniProtKB-KW"/>
</dbReference>
<organism evidence="15 16">
    <name type="scientific">Rohdeia mirabilis</name>
    <dbReference type="NCBI Taxonomy" id="2528008"/>
    <lineage>
        <taxon>Bacteria</taxon>
        <taxon>Pseudomonadati</taxon>
        <taxon>Planctomycetota</taxon>
        <taxon>Planctomycetia</taxon>
        <taxon>Planctomycetia incertae sedis</taxon>
        <taxon>Rohdeia</taxon>
    </lineage>
</organism>
<evidence type="ECO:0000256" key="1">
    <source>
        <dbReference type="ARBA" id="ARBA00004429"/>
    </source>
</evidence>
<feature type="transmembrane region" description="Helical" evidence="12">
    <location>
        <begin position="291"/>
        <end position="313"/>
    </location>
</feature>
<feature type="transmembrane region" description="Helical" evidence="12">
    <location>
        <begin position="402"/>
        <end position="421"/>
    </location>
</feature>
<dbReference type="Gene3D" id="1.10.3720.10">
    <property type="entry name" value="MetI-like"/>
    <property type="match status" value="1"/>
</dbReference>
<dbReference type="Proteomes" id="UP000319342">
    <property type="component" value="Chromosome"/>
</dbReference>
<evidence type="ECO:0000256" key="12">
    <source>
        <dbReference type="RuleBase" id="RU363032"/>
    </source>
</evidence>
<evidence type="ECO:0000256" key="3">
    <source>
        <dbReference type="ARBA" id="ARBA00022475"/>
    </source>
</evidence>
<keyword evidence="4" id="KW-0997">Cell inner membrane</keyword>
<keyword evidence="3" id="KW-1003">Cell membrane</keyword>
<dbReference type="InterPro" id="IPR000515">
    <property type="entry name" value="MetI-like"/>
</dbReference>
<dbReference type="PANTHER" id="PTHR43386:SF2">
    <property type="entry name" value="OLIGOPEPTIDE TRANSPORT SYSTEM PERMEASE PROTEIN OPPC"/>
    <property type="match status" value="1"/>
</dbReference>
<dbReference type="Pfam" id="PF12911">
    <property type="entry name" value="OppC_N"/>
    <property type="match status" value="1"/>
</dbReference>
<feature type="transmembrane region" description="Helical" evidence="12">
    <location>
        <begin position="325"/>
        <end position="345"/>
    </location>
</feature>
<name>A0A518D2G5_9BACT</name>
<protein>
    <recommendedName>
        <fullName evidence="11">Oligopeptide transport system permease protein OppC</fullName>
    </recommendedName>
</protein>
<evidence type="ECO:0000256" key="8">
    <source>
        <dbReference type="ARBA" id="ARBA00022989"/>
    </source>
</evidence>
<evidence type="ECO:0000256" key="2">
    <source>
        <dbReference type="ARBA" id="ARBA00022448"/>
    </source>
</evidence>